<comment type="caution">
    <text evidence="1">The sequence shown here is derived from an EMBL/GenBank/DDBJ whole genome shotgun (WGS) entry which is preliminary data.</text>
</comment>
<dbReference type="EMBL" id="FJUW01000051">
    <property type="protein sequence ID" value="CZT09618.1"/>
    <property type="molecule type" value="Genomic_DNA"/>
</dbReference>
<keyword evidence="2" id="KW-1185">Reference proteome</keyword>
<accession>A0A1E1LGG0</accession>
<reference evidence="2" key="1">
    <citation type="submission" date="2016-03" db="EMBL/GenBank/DDBJ databases">
        <authorList>
            <person name="Ploux O."/>
        </authorList>
    </citation>
    <scope>NUCLEOTIDE SEQUENCE [LARGE SCALE GENOMIC DNA]</scope>
    <source>
        <strain evidence="2">UK7</strain>
    </source>
</reference>
<gene>
    <name evidence="1" type="ORF">RCO7_15035</name>
</gene>
<organism evidence="1 2">
    <name type="scientific">Rhynchosporium graminicola</name>
    <dbReference type="NCBI Taxonomy" id="2792576"/>
    <lineage>
        <taxon>Eukaryota</taxon>
        <taxon>Fungi</taxon>
        <taxon>Dikarya</taxon>
        <taxon>Ascomycota</taxon>
        <taxon>Pezizomycotina</taxon>
        <taxon>Leotiomycetes</taxon>
        <taxon>Helotiales</taxon>
        <taxon>Ploettnerulaceae</taxon>
        <taxon>Rhynchosporium</taxon>
    </lineage>
</organism>
<dbReference type="Proteomes" id="UP000178129">
    <property type="component" value="Unassembled WGS sequence"/>
</dbReference>
<protein>
    <submittedName>
        <fullName evidence="1">Uncharacterized protein</fullName>
    </submittedName>
</protein>
<sequence>MRKATDSTRPLFSGIVRPSKIQGSEMPSSRPKVNKIRVSNAYITLPISSHDLTTEAR</sequence>
<proteinExistence type="predicted"/>
<dbReference type="AlphaFoldDB" id="A0A1E1LGG0"/>
<evidence type="ECO:0000313" key="2">
    <source>
        <dbReference type="Proteomes" id="UP000178129"/>
    </source>
</evidence>
<name>A0A1E1LGG0_9HELO</name>
<evidence type="ECO:0000313" key="1">
    <source>
        <dbReference type="EMBL" id="CZT09618.1"/>
    </source>
</evidence>
<dbReference type="InParanoid" id="A0A1E1LGG0"/>